<dbReference type="Gene3D" id="3.30.160.40">
    <property type="entry name" value="Porphobilinogen deaminase, C-terminal domain"/>
    <property type="match status" value="1"/>
</dbReference>
<dbReference type="Gene3D" id="3.40.190.10">
    <property type="entry name" value="Periplasmic binding protein-like II"/>
    <property type="match status" value="2"/>
</dbReference>
<evidence type="ECO:0000256" key="6">
    <source>
        <dbReference type="ARBA" id="ARBA00012655"/>
    </source>
</evidence>
<dbReference type="EMBL" id="QUAK01000101">
    <property type="protein sequence ID" value="RFU85198.1"/>
    <property type="molecule type" value="Genomic_DNA"/>
</dbReference>
<comment type="subunit">
    <text evidence="5">Monomer.</text>
</comment>
<dbReference type="InterPro" id="IPR022419">
    <property type="entry name" value="Porphobilin_deaminase_cofac_BS"/>
</dbReference>
<dbReference type="InterPro" id="IPR036803">
    <property type="entry name" value="Porphobilinogen_deaminase_C_sf"/>
</dbReference>
<evidence type="ECO:0000313" key="14">
    <source>
        <dbReference type="Proteomes" id="UP000263094"/>
    </source>
</evidence>
<evidence type="ECO:0000256" key="9">
    <source>
        <dbReference type="ARBA" id="ARBA00048169"/>
    </source>
</evidence>
<evidence type="ECO:0000256" key="1">
    <source>
        <dbReference type="ARBA" id="ARBA00001916"/>
    </source>
</evidence>
<keyword evidence="7 13" id="KW-0808">Transferase</keyword>
<dbReference type="EC" id="2.5.1.61" evidence="6 10"/>
<evidence type="ECO:0000256" key="7">
    <source>
        <dbReference type="ARBA" id="ARBA00022679"/>
    </source>
</evidence>
<comment type="cofactor">
    <cofactor evidence="1">
        <name>dipyrromethane</name>
        <dbReference type="ChEBI" id="CHEBI:60342"/>
    </cofactor>
</comment>
<dbReference type="InterPro" id="IPR022417">
    <property type="entry name" value="Porphobilin_deaminase_N"/>
</dbReference>
<dbReference type="PANTHER" id="PTHR11557">
    <property type="entry name" value="PORPHOBILINOGEN DEAMINASE"/>
    <property type="match status" value="1"/>
</dbReference>
<evidence type="ECO:0000256" key="8">
    <source>
        <dbReference type="ARBA" id="ARBA00023244"/>
    </source>
</evidence>
<comment type="similarity">
    <text evidence="4">Belongs to the HMBS family.</text>
</comment>
<name>A0A372M2Q3_9ACTN</name>
<feature type="domain" description="Porphobilinogen deaminase C-terminal" evidence="12">
    <location>
        <begin position="230"/>
        <end position="301"/>
    </location>
</feature>
<evidence type="ECO:0000256" key="2">
    <source>
        <dbReference type="ARBA" id="ARBA00002869"/>
    </source>
</evidence>
<comment type="catalytic activity">
    <reaction evidence="9">
        <text>4 porphobilinogen + H2O = hydroxymethylbilane + 4 NH4(+)</text>
        <dbReference type="Rhea" id="RHEA:13185"/>
        <dbReference type="ChEBI" id="CHEBI:15377"/>
        <dbReference type="ChEBI" id="CHEBI:28938"/>
        <dbReference type="ChEBI" id="CHEBI:57845"/>
        <dbReference type="ChEBI" id="CHEBI:58126"/>
        <dbReference type="EC" id="2.5.1.61"/>
    </reaction>
</comment>
<dbReference type="GO" id="GO:0004418">
    <property type="term" value="F:hydroxymethylbilane synthase activity"/>
    <property type="evidence" value="ECO:0007669"/>
    <property type="project" value="UniProtKB-UniRule"/>
</dbReference>
<dbReference type="FunFam" id="3.30.160.40:FF:000001">
    <property type="entry name" value="Porphobilinogen deaminase"/>
    <property type="match status" value="1"/>
</dbReference>
<evidence type="ECO:0000259" key="11">
    <source>
        <dbReference type="Pfam" id="PF01379"/>
    </source>
</evidence>
<dbReference type="NCBIfam" id="TIGR00212">
    <property type="entry name" value="hemC"/>
    <property type="match status" value="1"/>
</dbReference>
<evidence type="ECO:0000259" key="12">
    <source>
        <dbReference type="Pfam" id="PF03900"/>
    </source>
</evidence>
<dbReference type="Proteomes" id="UP000263094">
    <property type="component" value="Unassembled WGS sequence"/>
</dbReference>
<dbReference type="PROSITE" id="PS00533">
    <property type="entry name" value="PORPHOBILINOGEN_DEAM"/>
    <property type="match status" value="1"/>
</dbReference>
<proteinExistence type="inferred from homology"/>
<protein>
    <recommendedName>
        <fullName evidence="6 10">Hydroxymethylbilane synthase</fullName>
        <ecNumber evidence="6 10">2.5.1.61</ecNumber>
    </recommendedName>
</protein>
<evidence type="ECO:0000256" key="5">
    <source>
        <dbReference type="ARBA" id="ARBA00011245"/>
    </source>
</evidence>
<dbReference type="FunFam" id="3.40.190.10:FF:000005">
    <property type="entry name" value="Porphobilinogen deaminase"/>
    <property type="match status" value="1"/>
</dbReference>
<reference evidence="13 14" key="1">
    <citation type="submission" date="2018-08" db="EMBL/GenBank/DDBJ databases">
        <title>Isolation, diversity and antifungal activity of Actinobacteria from wheat.</title>
        <authorList>
            <person name="Han C."/>
        </authorList>
    </citation>
    <scope>NUCLEOTIDE SEQUENCE [LARGE SCALE GENOMIC DNA]</scope>
    <source>
        <strain evidence="13 14">NEAU-YY421</strain>
    </source>
</reference>
<evidence type="ECO:0000256" key="3">
    <source>
        <dbReference type="ARBA" id="ARBA00004735"/>
    </source>
</evidence>
<dbReference type="Pfam" id="PF03900">
    <property type="entry name" value="Porphobil_deamC"/>
    <property type="match status" value="1"/>
</dbReference>
<comment type="caution">
    <text evidence="13">The sequence shown here is derived from an EMBL/GenBank/DDBJ whole genome shotgun (WGS) entry which is preliminary data.</text>
</comment>
<dbReference type="InterPro" id="IPR000860">
    <property type="entry name" value="HemC"/>
</dbReference>
<organism evidence="13 14">
    <name type="scientific">Streptomyces triticagri</name>
    <dbReference type="NCBI Taxonomy" id="2293568"/>
    <lineage>
        <taxon>Bacteria</taxon>
        <taxon>Bacillati</taxon>
        <taxon>Actinomycetota</taxon>
        <taxon>Actinomycetes</taxon>
        <taxon>Kitasatosporales</taxon>
        <taxon>Streptomycetaceae</taxon>
        <taxon>Streptomyces</taxon>
    </lineage>
</organism>
<dbReference type="OrthoDB" id="9810298at2"/>
<dbReference type="GO" id="GO:0006783">
    <property type="term" value="P:heme biosynthetic process"/>
    <property type="evidence" value="ECO:0007669"/>
    <property type="project" value="TreeGrafter"/>
</dbReference>
<evidence type="ECO:0000256" key="4">
    <source>
        <dbReference type="ARBA" id="ARBA00005638"/>
    </source>
</evidence>
<dbReference type="SUPFAM" id="SSF54782">
    <property type="entry name" value="Porphobilinogen deaminase (hydroxymethylbilane synthase), C-terminal domain"/>
    <property type="match status" value="1"/>
</dbReference>
<dbReference type="PANTHER" id="PTHR11557:SF0">
    <property type="entry name" value="PORPHOBILINOGEN DEAMINASE"/>
    <property type="match status" value="1"/>
</dbReference>
<dbReference type="PRINTS" id="PR00151">
    <property type="entry name" value="PORPHBDMNASE"/>
</dbReference>
<sequence length="314" mass="33986">MRIGTRRSPMALAQTEHVRHLLAELDPGITTEVVAVETEADKWHGDLAQLGGKGLFVKAIDEQLQRGEIDTAIHCLKDVPGDEPMPKGLIFAAILPRADVRDVLVVPEGSSAESLDDLPPGALIGSSSVRRKAQINRARPDLQVVRIRGMIGTRIAKLDGRKPMDVKLDAMVLASSGLERLGLGDRARQIFTVDEILPPVGAGVLALECREADPEATKLLSRLNHDRTQLEATAERVMLHGLRGHCNSPIAGYCTTDPDGQLSLRGMVFSRDGSKFVHAHFWGESSNDPGVLGARVCAELLRQGARDIIEGIPH</sequence>
<dbReference type="SUPFAM" id="SSF53850">
    <property type="entry name" value="Periplasmic binding protein-like II"/>
    <property type="match status" value="1"/>
</dbReference>
<dbReference type="AlphaFoldDB" id="A0A372M2Q3"/>
<accession>A0A372M2Q3</accession>
<feature type="domain" description="Porphobilinogen deaminase N-terminal" evidence="11">
    <location>
        <begin position="1"/>
        <end position="216"/>
    </location>
</feature>
<evidence type="ECO:0000313" key="13">
    <source>
        <dbReference type="EMBL" id="RFU85198.1"/>
    </source>
</evidence>
<evidence type="ECO:0000256" key="10">
    <source>
        <dbReference type="NCBIfam" id="TIGR00212"/>
    </source>
</evidence>
<comment type="function">
    <text evidence="2">Tetrapolymerization of the monopyrrole PBG into the hydroxymethylbilane pre-uroporphyrinogen in several discrete steps.</text>
</comment>
<dbReference type="GO" id="GO:0005737">
    <property type="term" value="C:cytoplasm"/>
    <property type="evidence" value="ECO:0007669"/>
    <property type="project" value="UniProtKB-UniRule"/>
</dbReference>
<dbReference type="PIRSF" id="PIRSF001438">
    <property type="entry name" value="4pyrrol_synth_OHMeBilane_synth"/>
    <property type="match status" value="1"/>
</dbReference>
<keyword evidence="14" id="KW-1185">Reference proteome</keyword>
<keyword evidence="8" id="KW-0627">Porphyrin biosynthesis</keyword>
<dbReference type="InterPro" id="IPR022418">
    <property type="entry name" value="Porphobilinogen_deaminase_C"/>
</dbReference>
<dbReference type="Pfam" id="PF01379">
    <property type="entry name" value="Porphobil_deam"/>
    <property type="match status" value="1"/>
</dbReference>
<gene>
    <name evidence="13" type="ORF">DY218_18620</name>
</gene>
<comment type="pathway">
    <text evidence="3">Porphyrin-containing compound metabolism; protoporphyrin-IX biosynthesis; coproporphyrinogen-III from 5-aminolevulinate: step 2/4.</text>
</comment>